<dbReference type="InterPro" id="IPR007831">
    <property type="entry name" value="T2SS_GspE_N"/>
</dbReference>
<dbReference type="Gene3D" id="3.30.450.90">
    <property type="match status" value="1"/>
</dbReference>
<evidence type="ECO:0000256" key="2">
    <source>
        <dbReference type="ARBA" id="ARBA00022741"/>
    </source>
</evidence>
<evidence type="ECO:0000313" key="6">
    <source>
        <dbReference type="Proteomes" id="UP000008139"/>
    </source>
</evidence>
<dbReference type="InterPro" id="IPR001482">
    <property type="entry name" value="T2SS/T4SS_dom"/>
</dbReference>
<dbReference type="InParanoid" id="F2LWI6"/>
<evidence type="ECO:0000256" key="3">
    <source>
        <dbReference type="ARBA" id="ARBA00022840"/>
    </source>
</evidence>
<keyword evidence="3" id="KW-0067">ATP-binding</keyword>
<dbReference type="KEGG" id="hmr:Hipma_1129"/>
<feature type="domain" description="Bacterial type II secretion system protein E" evidence="4">
    <location>
        <begin position="378"/>
        <end position="392"/>
    </location>
</feature>
<dbReference type="SUPFAM" id="SSF160246">
    <property type="entry name" value="EspE N-terminal domain-like"/>
    <property type="match status" value="1"/>
</dbReference>
<dbReference type="Pfam" id="PF00437">
    <property type="entry name" value="T2SSE"/>
    <property type="match status" value="1"/>
</dbReference>
<evidence type="ECO:0000256" key="1">
    <source>
        <dbReference type="ARBA" id="ARBA00006611"/>
    </source>
</evidence>
<dbReference type="STRING" id="760142.Hipma_1129"/>
<dbReference type="CDD" id="cd01129">
    <property type="entry name" value="PulE-GspE-like"/>
    <property type="match status" value="1"/>
</dbReference>
<dbReference type="GO" id="GO:0016887">
    <property type="term" value="F:ATP hydrolysis activity"/>
    <property type="evidence" value="ECO:0007669"/>
    <property type="project" value="TreeGrafter"/>
</dbReference>
<dbReference type="Proteomes" id="UP000008139">
    <property type="component" value="Chromosome"/>
</dbReference>
<dbReference type="EMBL" id="CP002606">
    <property type="protein sequence ID" value="AEA34095.1"/>
    <property type="molecule type" value="Genomic_DNA"/>
</dbReference>
<accession>F2LWI6</accession>
<organism evidence="5 6">
    <name type="scientific">Hippea maritima (strain ATCC 700847 / DSM 10411 / MH2)</name>
    <dbReference type="NCBI Taxonomy" id="760142"/>
    <lineage>
        <taxon>Bacteria</taxon>
        <taxon>Pseudomonadati</taxon>
        <taxon>Campylobacterota</taxon>
        <taxon>Desulfurellia</taxon>
        <taxon>Desulfurellales</taxon>
        <taxon>Hippeaceae</taxon>
        <taxon>Hippea</taxon>
    </lineage>
</organism>
<dbReference type="Gene3D" id="3.40.50.300">
    <property type="entry name" value="P-loop containing nucleotide triphosphate hydrolases"/>
    <property type="match status" value="1"/>
</dbReference>
<dbReference type="FunFam" id="3.40.50.300:FF:000398">
    <property type="entry name" value="Type IV pilus assembly ATPase PilB"/>
    <property type="match status" value="1"/>
</dbReference>
<dbReference type="FunFam" id="3.30.450.90:FF:000001">
    <property type="entry name" value="Type II secretion system ATPase GspE"/>
    <property type="match status" value="1"/>
</dbReference>
<name>F2LWI6_HIPMA</name>
<dbReference type="SMART" id="SM00382">
    <property type="entry name" value="AAA"/>
    <property type="match status" value="1"/>
</dbReference>
<proteinExistence type="inferred from homology"/>
<dbReference type="PANTHER" id="PTHR30258">
    <property type="entry name" value="TYPE II SECRETION SYSTEM PROTEIN GSPE-RELATED"/>
    <property type="match status" value="1"/>
</dbReference>
<comment type="similarity">
    <text evidence="1">Belongs to the GSP E family.</text>
</comment>
<dbReference type="InterPro" id="IPR003593">
    <property type="entry name" value="AAA+_ATPase"/>
</dbReference>
<sequence>MKLKKIRIGDLLKEKGYITEAQLKVALNEAKSKGKKLGEMLVELGYITEELMTDVLAEQLGIEKATLEDIKFEKPLKEALPEKLARRFKVVPVDVKDNKLIIATSDPTDIFALDEISRITHKEIIPTIISKDELFSALERIYGTEDKLYKIVDDVEKKIISSGSDEDILRNLAEDASVVNLVDSIIAKALTDKASDIHIEPDEDILRVRYRIDGILHEVLSLNKVLHPAVISRIKIMSNMNIAEKRLPQDGRFKLRKNFKDVDFRVSTLPTNYGEKVVLRILDREKALLDLRNIGMDEYSLKIYEDMISKPYGIILISGPTGSGKTTTLYASLNKLNTPEKNIITVEDPIEYNFKLINQVSVDETAGLTFANALRSILRQDPDIIMIGEIRDKDTAEIAIQASLTGHLVLSTIHTNDAASSAVRLIEMGIENYLVSTSLIGVVGQRLVRKICPHCKVSYKPEKELIERLGLDNDIVLYKGEGCEKCKFSGYQGRIGIYEVMKIDRDIRSLINKNAPIDEIRQKAKENGMRFMRDSGLELVKKGVTTLEEVLRATIVKE</sequence>
<dbReference type="AlphaFoldDB" id="F2LWI6"/>
<keyword evidence="6" id="KW-1185">Reference proteome</keyword>
<dbReference type="SUPFAM" id="SSF52540">
    <property type="entry name" value="P-loop containing nucleoside triphosphate hydrolases"/>
    <property type="match status" value="1"/>
</dbReference>
<evidence type="ECO:0000259" key="4">
    <source>
        <dbReference type="PROSITE" id="PS00662"/>
    </source>
</evidence>
<dbReference type="PROSITE" id="PS00662">
    <property type="entry name" value="T2SP_E"/>
    <property type="match status" value="1"/>
</dbReference>
<evidence type="ECO:0000313" key="5">
    <source>
        <dbReference type="EMBL" id="AEA34095.1"/>
    </source>
</evidence>
<dbReference type="eggNOG" id="COG2804">
    <property type="taxonomic scope" value="Bacteria"/>
</dbReference>
<dbReference type="InterPro" id="IPR027417">
    <property type="entry name" value="P-loop_NTPase"/>
</dbReference>
<dbReference type="PANTHER" id="PTHR30258:SF1">
    <property type="entry name" value="PROTEIN TRANSPORT PROTEIN HOFB HOMOLOG"/>
    <property type="match status" value="1"/>
</dbReference>
<dbReference type="RefSeq" id="WP_013682133.1">
    <property type="nucleotide sequence ID" value="NC_015318.1"/>
</dbReference>
<reference evidence="5 6" key="1">
    <citation type="journal article" date="2011" name="Stand. Genomic Sci.">
        <title>Complete genome sequence of the thermophilic sulfur-reducer Hippea maritima type strain (MH(2)).</title>
        <authorList>
            <person name="Huntemann M."/>
            <person name="Lu M."/>
            <person name="Nolan M."/>
            <person name="Lapidus A."/>
            <person name="Lucas S."/>
            <person name="Hammon N."/>
            <person name="Deshpande S."/>
            <person name="Cheng J.F."/>
            <person name="Tapia R."/>
            <person name="Han C."/>
            <person name="Goodwin L."/>
            <person name="Pitluck S."/>
            <person name="Liolios K."/>
            <person name="Pagani I."/>
            <person name="Ivanova N."/>
            <person name="Ovchinikova G."/>
            <person name="Pati A."/>
            <person name="Chen A."/>
            <person name="Palaniappan K."/>
            <person name="Land M."/>
            <person name="Hauser L."/>
            <person name="Jeffries C.D."/>
            <person name="Detter J.C."/>
            <person name="Brambilla E.M."/>
            <person name="Rohde M."/>
            <person name="Spring S."/>
            <person name="Goker M."/>
            <person name="Woyke T."/>
            <person name="Bristow J."/>
            <person name="Eisen J.A."/>
            <person name="Markowitz V."/>
            <person name="Hugenholtz P."/>
            <person name="Kyrpides N.C."/>
            <person name="Klenk H.P."/>
            <person name="Mavromatis K."/>
        </authorList>
    </citation>
    <scope>NUCLEOTIDE SEQUENCE [LARGE SCALE GENOMIC DNA]</scope>
    <source>
        <strain evidence="6">ATCC 700847 / DSM 10411 / MH2</strain>
    </source>
</reference>
<gene>
    <name evidence="5" type="ordered locus">Hipma_1129</name>
</gene>
<reference evidence="6" key="2">
    <citation type="submission" date="2011-03" db="EMBL/GenBank/DDBJ databases">
        <title>The complete genome of Hippea maritima DSM 10411.</title>
        <authorList>
            <consortium name="US DOE Joint Genome Institute (JGI-PGF)"/>
            <person name="Lucas S."/>
            <person name="Copeland A."/>
            <person name="Lapidus A."/>
            <person name="Bruce D."/>
            <person name="Goodwin L."/>
            <person name="Pitluck S."/>
            <person name="Peters L."/>
            <person name="Kyrpides N."/>
            <person name="Mavromatis K."/>
            <person name="Pagani I."/>
            <person name="Ivanova N."/>
            <person name="Mikhailova N."/>
            <person name="Lu M."/>
            <person name="Detter J.C."/>
            <person name="Tapia R."/>
            <person name="Han C."/>
            <person name="Land M."/>
            <person name="Hauser L."/>
            <person name="Markowitz V."/>
            <person name="Cheng J.-F."/>
            <person name="Hugenholtz P."/>
            <person name="Woyke T."/>
            <person name="Wu D."/>
            <person name="Spring S."/>
            <person name="Schroeder M."/>
            <person name="Brambilla E."/>
            <person name="Klenk H.-P."/>
            <person name="Eisen J.A."/>
        </authorList>
    </citation>
    <scope>NUCLEOTIDE SEQUENCE [LARGE SCALE GENOMIC DNA]</scope>
    <source>
        <strain evidence="6">ATCC 700847 / DSM 10411 / MH2</strain>
    </source>
</reference>
<dbReference type="Gene3D" id="3.30.300.160">
    <property type="entry name" value="Type II secretion system, protein E, N-terminal domain"/>
    <property type="match status" value="1"/>
</dbReference>
<protein>
    <submittedName>
        <fullName evidence="5">Type II secretion system protein E</fullName>
    </submittedName>
</protein>
<dbReference type="InterPro" id="IPR037257">
    <property type="entry name" value="T2SS_E_N_sf"/>
</dbReference>
<keyword evidence="2" id="KW-0547">Nucleotide-binding</keyword>
<dbReference type="FunCoup" id="F2LWI6">
    <property type="interactions" value="220"/>
</dbReference>
<dbReference type="GO" id="GO:0005886">
    <property type="term" value="C:plasma membrane"/>
    <property type="evidence" value="ECO:0007669"/>
    <property type="project" value="TreeGrafter"/>
</dbReference>
<dbReference type="Pfam" id="PF05157">
    <property type="entry name" value="MshEN"/>
    <property type="match status" value="1"/>
</dbReference>
<dbReference type="HOGENOM" id="CLU_013446_10_6_7"/>
<dbReference type="GO" id="GO:0005524">
    <property type="term" value="F:ATP binding"/>
    <property type="evidence" value="ECO:0007669"/>
    <property type="project" value="UniProtKB-KW"/>
</dbReference>
<dbReference type="OrthoDB" id="9805147at2"/>